<evidence type="ECO:0000313" key="4">
    <source>
        <dbReference type="Proteomes" id="UP001501303"/>
    </source>
</evidence>
<feature type="domain" description="MDMPI C-terminal" evidence="1">
    <location>
        <begin position="138"/>
        <end position="212"/>
    </location>
</feature>
<dbReference type="PANTHER" id="PTHR40758:SF1">
    <property type="entry name" value="CONSERVED PROTEIN"/>
    <property type="match status" value="1"/>
</dbReference>
<evidence type="ECO:0000259" key="2">
    <source>
        <dbReference type="Pfam" id="PF11716"/>
    </source>
</evidence>
<dbReference type="EMBL" id="BAAAMJ010000015">
    <property type="protein sequence ID" value="GAA1908352.1"/>
    <property type="molecule type" value="Genomic_DNA"/>
</dbReference>
<feature type="domain" description="Mycothiol-dependent maleylpyruvate isomerase metal-binding" evidence="2">
    <location>
        <begin position="11"/>
        <end position="125"/>
    </location>
</feature>
<evidence type="ECO:0008006" key="5">
    <source>
        <dbReference type="Google" id="ProtNLM"/>
    </source>
</evidence>
<dbReference type="InterPro" id="IPR010872">
    <property type="entry name" value="MDMPI_C-term_domain"/>
</dbReference>
<dbReference type="InterPro" id="IPR034660">
    <property type="entry name" value="DinB/YfiT-like"/>
</dbReference>
<reference evidence="3 4" key="1">
    <citation type="journal article" date="2019" name="Int. J. Syst. Evol. Microbiol.">
        <title>The Global Catalogue of Microorganisms (GCM) 10K type strain sequencing project: providing services to taxonomists for standard genome sequencing and annotation.</title>
        <authorList>
            <consortium name="The Broad Institute Genomics Platform"/>
            <consortium name="The Broad Institute Genome Sequencing Center for Infectious Disease"/>
            <person name="Wu L."/>
            <person name="Ma J."/>
        </authorList>
    </citation>
    <scope>NUCLEOTIDE SEQUENCE [LARGE SCALE GENOMIC DNA]</scope>
    <source>
        <strain evidence="3 4">JCM 13581</strain>
    </source>
</reference>
<protein>
    <recommendedName>
        <fullName evidence="5">Maleylpyruvate isomerase family mycothiol-dependent enzyme</fullName>
    </recommendedName>
</protein>
<dbReference type="PANTHER" id="PTHR40758">
    <property type="entry name" value="CONSERVED PROTEIN"/>
    <property type="match status" value="1"/>
</dbReference>
<evidence type="ECO:0000259" key="1">
    <source>
        <dbReference type="Pfam" id="PF07398"/>
    </source>
</evidence>
<dbReference type="Pfam" id="PF07398">
    <property type="entry name" value="MDMPI_C"/>
    <property type="match status" value="1"/>
</dbReference>
<dbReference type="InterPro" id="IPR017517">
    <property type="entry name" value="Maleyloyr_isom"/>
</dbReference>
<proteinExistence type="predicted"/>
<dbReference type="SUPFAM" id="SSF109854">
    <property type="entry name" value="DinB/YfiT-like putative metalloenzymes"/>
    <property type="match status" value="1"/>
</dbReference>
<organism evidence="3 4">
    <name type="scientific">Streptomyces sodiiphilus</name>
    <dbReference type="NCBI Taxonomy" id="226217"/>
    <lineage>
        <taxon>Bacteria</taxon>
        <taxon>Bacillati</taxon>
        <taxon>Actinomycetota</taxon>
        <taxon>Actinomycetes</taxon>
        <taxon>Kitasatosporales</taxon>
        <taxon>Streptomycetaceae</taxon>
        <taxon>Streptomyces</taxon>
    </lineage>
</organism>
<comment type="caution">
    <text evidence="3">The sequence shown here is derived from an EMBL/GenBank/DDBJ whole genome shotgun (WGS) entry which is preliminary data.</text>
</comment>
<dbReference type="NCBIfam" id="TIGR03083">
    <property type="entry name" value="maleylpyruvate isomerase family mycothiol-dependent enzyme"/>
    <property type="match status" value="1"/>
</dbReference>
<dbReference type="RefSeq" id="WP_344260159.1">
    <property type="nucleotide sequence ID" value="NZ_BAAAMJ010000015.1"/>
</dbReference>
<name>A0ABN2NZV0_9ACTN</name>
<sequence>MDSPAYLSYLCRELGSFRNCLSGDLAAPVEHCGDWTLLDLAEHLGAGNLWAAVAITEKHGDHQAEPAPRNDRDGFVSWFDATCSQLLTALNGNPDSAAWTIYPPHTVGFWQRRRCMETVTHRWDAEHALGAPQTIEPELASDGVAEVLEVMAPRQVALERTQAPEHSVRLVASDTDASWVYGPGDPVATLTATAETLFLTLWGRRTPSTEAACTWEGNQEAGQALLRNSLVP</sequence>
<keyword evidence="4" id="KW-1185">Reference proteome</keyword>
<evidence type="ECO:0000313" key="3">
    <source>
        <dbReference type="EMBL" id="GAA1908352.1"/>
    </source>
</evidence>
<dbReference type="Pfam" id="PF11716">
    <property type="entry name" value="MDMPI_N"/>
    <property type="match status" value="1"/>
</dbReference>
<dbReference type="InterPro" id="IPR024344">
    <property type="entry name" value="MDMPI_metal-binding"/>
</dbReference>
<accession>A0ABN2NZV0</accession>
<dbReference type="Proteomes" id="UP001501303">
    <property type="component" value="Unassembled WGS sequence"/>
</dbReference>
<gene>
    <name evidence="3" type="ORF">GCM10009716_17870</name>
</gene>